<dbReference type="PIRSF" id="PIRSF006421">
    <property type="entry name" value="UCP006421"/>
    <property type="match status" value="1"/>
</dbReference>
<accession>A0A8A3S0R5</accession>
<protein>
    <recommendedName>
        <fullName evidence="1">UPF0280 protein RJ40_00270</fullName>
    </recommendedName>
</protein>
<reference evidence="2" key="2">
    <citation type="submission" date="2019-02" db="EMBL/GenBank/DDBJ databases">
        <authorList>
            <person name="Chen S.-C."/>
            <person name="Chien H.-H."/>
            <person name="Lai M.-C."/>
        </authorList>
    </citation>
    <scope>NUCLEOTIDE SEQUENCE</scope>
    <source>
        <strain evidence="2">N2F9704</strain>
    </source>
</reference>
<reference evidence="2" key="1">
    <citation type="journal article" date="2001" name="Int. J. Syst. Evol. Microbiol.">
        <title>Methanofollis aquaemaris sp. nov., a methanogen isolated from an aquaculture fish pond.</title>
        <authorList>
            <person name="Lai M.C."/>
            <person name="Chen S.C."/>
        </authorList>
    </citation>
    <scope>NUCLEOTIDE SEQUENCE</scope>
    <source>
        <strain evidence="2">N2F9704</strain>
    </source>
</reference>
<dbReference type="RefSeq" id="WP_265581339.1">
    <property type="nucleotide sequence ID" value="NZ_CP036172.1"/>
</dbReference>
<comment type="similarity">
    <text evidence="1">Belongs to the UPF0280 family.</text>
</comment>
<dbReference type="InterPro" id="IPR037456">
    <property type="entry name" value="MA1715-like"/>
</dbReference>
<dbReference type="NCBIfam" id="NF003324">
    <property type="entry name" value="PRK04334.1-4"/>
    <property type="match status" value="1"/>
</dbReference>
<dbReference type="Gene3D" id="3.10.520.10">
    <property type="entry name" value="ApbE-like domains"/>
    <property type="match status" value="1"/>
</dbReference>
<evidence type="ECO:0000313" key="2">
    <source>
        <dbReference type="EMBL" id="QSZ66045.1"/>
    </source>
</evidence>
<dbReference type="GeneID" id="76422741"/>
<dbReference type="AlphaFoldDB" id="A0A8A3S0R5"/>
<dbReference type="EMBL" id="CP036172">
    <property type="protein sequence ID" value="QSZ66045.1"/>
    <property type="molecule type" value="Genomic_DNA"/>
</dbReference>
<dbReference type="Proteomes" id="UP001042704">
    <property type="component" value="Chromosome"/>
</dbReference>
<organism evidence="2 3">
    <name type="scientific">Methanofollis aquaemaris</name>
    <dbReference type="NCBI Taxonomy" id="126734"/>
    <lineage>
        <taxon>Archaea</taxon>
        <taxon>Methanobacteriati</taxon>
        <taxon>Methanobacteriota</taxon>
        <taxon>Stenosarchaea group</taxon>
        <taxon>Methanomicrobia</taxon>
        <taxon>Methanomicrobiales</taxon>
        <taxon>Methanomicrobiaceae</taxon>
        <taxon>Methanofollis</taxon>
    </lineage>
</organism>
<gene>
    <name evidence="2" type="ORF">RJ40_00270</name>
</gene>
<dbReference type="HAMAP" id="MF_01079">
    <property type="entry name" value="UPF0280"/>
    <property type="match status" value="1"/>
</dbReference>
<name>A0A8A3S0R5_9EURY</name>
<dbReference type="KEGG" id="maqe:RJ40_00270"/>
<evidence type="ECO:0000256" key="1">
    <source>
        <dbReference type="HAMAP-Rule" id="MF_01079"/>
    </source>
</evidence>
<dbReference type="SUPFAM" id="SSF143631">
    <property type="entry name" value="ApbE-like"/>
    <property type="match status" value="1"/>
</dbReference>
<dbReference type="InterPro" id="IPR003374">
    <property type="entry name" value="ApbE-like_sf"/>
</dbReference>
<dbReference type="InterPro" id="IPR007183">
    <property type="entry name" value="UPF0280"/>
</dbReference>
<keyword evidence="3" id="KW-1185">Reference proteome</keyword>
<proteinExistence type="inferred from homology"/>
<evidence type="ECO:0000313" key="3">
    <source>
        <dbReference type="Proteomes" id="UP001042704"/>
    </source>
</evidence>
<sequence length="247" mass="25648">MIREHFEYKQTITTVLADEEAHVAAAKEGMLRAREELEGFIAADPFFGVTFEPYAPDAESLTVRRMGAASLEAGVGPMAAVAGTIAWAGAEAMQAAGARFGVVDNGGDIALFSNREVRVGVHAGASPFSDRLAFVVPPQEEILGICTSSATVGPSISFGVADAVSVFSRDVSRADAWATSLCNTLAPGDEAAFAALEGAAAEGVLLIIGEEIGVWGEVPEIVGATVDPSLITRGEARPEDRRSTTPP</sequence>